<dbReference type="EMBL" id="CP069127">
    <property type="protein sequence ID" value="QRG65641.1"/>
    <property type="molecule type" value="Genomic_DNA"/>
</dbReference>
<evidence type="ECO:0008006" key="4">
    <source>
        <dbReference type="Google" id="ProtNLM"/>
    </source>
</evidence>
<feature type="region of interest" description="Disordered" evidence="1">
    <location>
        <begin position="27"/>
        <end position="74"/>
    </location>
</feature>
<dbReference type="PROSITE" id="PS51257">
    <property type="entry name" value="PROKAR_LIPOPROTEIN"/>
    <property type="match status" value="1"/>
</dbReference>
<dbReference type="Proteomes" id="UP000596248">
    <property type="component" value="Chromosome"/>
</dbReference>
<name>A0ABX7FHE8_BRECH</name>
<dbReference type="SUPFAM" id="SSF69304">
    <property type="entry name" value="Tricorn protease N-terminal domain"/>
    <property type="match status" value="1"/>
</dbReference>
<organism evidence="2 3">
    <name type="scientific">Brevibacillus choshinensis</name>
    <dbReference type="NCBI Taxonomy" id="54911"/>
    <lineage>
        <taxon>Bacteria</taxon>
        <taxon>Bacillati</taxon>
        <taxon>Bacillota</taxon>
        <taxon>Bacilli</taxon>
        <taxon>Bacillales</taxon>
        <taxon>Paenibacillaceae</taxon>
        <taxon>Brevibacillus</taxon>
    </lineage>
</organism>
<gene>
    <name evidence="2" type="ORF">JNE38_18770</name>
</gene>
<keyword evidence="3" id="KW-1185">Reference proteome</keyword>
<evidence type="ECO:0000313" key="3">
    <source>
        <dbReference type="Proteomes" id="UP000596248"/>
    </source>
</evidence>
<evidence type="ECO:0000313" key="2">
    <source>
        <dbReference type="EMBL" id="QRG65641.1"/>
    </source>
</evidence>
<dbReference type="RefSeq" id="WP_203255150.1">
    <property type="nucleotide sequence ID" value="NZ_CP069127.1"/>
</dbReference>
<proteinExistence type="predicted"/>
<evidence type="ECO:0000256" key="1">
    <source>
        <dbReference type="SAM" id="MobiDB-lite"/>
    </source>
</evidence>
<protein>
    <recommendedName>
        <fullName evidence="4">Lipoprotein</fullName>
    </recommendedName>
</protein>
<sequence length="526" mass="58634">MRLLRLVQWGLLFLAIGLSISGCSFGSNPASSGSGGTEVASRPPAPPPEKIATADDPAAVPPSSSPPSEWRREEIPFDYDAMKEDVRIQLDTEPRLQSPIRTVVGAAPQAYTLFFREPMDRPSVEEAIRFHAKDTSQPHYVEPLLAFHWVHDRQLHVLATLSKLPDVDRAGPEYVLDAGGAKALKGKEIGEGLAFRAVAIPAGQIWRVSLDGTRKERISALTAPYFVSRALDRENRFLLAYRYREFCECDAPHIPLYAIYDVNQKELTRYPVPLTVNYRGNGDFVADRRGFFYAKPEGEGQVPESEWATPVNVKGFVHGASFSHNRRYVLMAVGAAEQKDDLDLVIRDLETGGEQRLPGAVKGTIPTSEADGSILPVTFDDAGRYATFIMRENADSLTEVRQRYDWKTEKVISWNPPVAQDVWSGYSQSDDGKYQMYYNGGLYQGAKLITELERSGMWVPGTHLLVYAKWEDGKEGKPSTESLRLYDADQRRERVILEGLPHDVGVIGASSDGKWLLVQSEQDLTD</sequence>
<reference evidence="2 3" key="1">
    <citation type="submission" date="2021-01" db="EMBL/GenBank/DDBJ databases">
        <title>Identification of strong promoters based on the transcriptome of Brevibacillus choshinensis.</title>
        <authorList>
            <person name="Yao D."/>
            <person name="Zhang K."/>
            <person name="Wu J."/>
        </authorList>
    </citation>
    <scope>NUCLEOTIDE SEQUENCE [LARGE SCALE GENOMIC DNA]</scope>
    <source>
        <strain evidence="2 3">HPD31-SP3</strain>
    </source>
</reference>
<accession>A0ABX7FHE8</accession>